<name>A0A9J7BPX8_9BACT</name>
<dbReference type="PANTHER" id="PTHR23244:SF456">
    <property type="entry name" value="MULTIPLE EPIDERMAL GROWTH FACTOR-LIKE DOMAINS PROTEIN 8"/>
    <property type="match status" value="1"/>
</dbReference>
<keyword evidence="2" id="KW-1133">Transmembrane helix</keyword>
<organism evidence="4 5">
    <name type="scientific">Occallatibacter riparius</name>
    <dbReference type="NCBI Taxonomy" id="1002689"/>
    <lineage>
        <taxon>Bacteria</taxon>
        <taxon>Pseudomonadati</taxon>
        <taxon>Acidobacteriota</taxon>
        <taxon>Terriglobia</taxon>
        <taxon>Terriglobales</taxon>
        <taxon>Acidobacteriaceae</taxon>
        <taxon>Occallatibacter</taxon>
    </lineage>
</organism>
<dbReference type="SUPFAM" id="SSF117281">
    <property type="entry name" value="Kelch motif"/>
    <property type="match status" value="1"/>
</dbReference>
<feature type="transmembrane region" description="Helical" evidence="2">
    <location>
        <begin position="615"/>
        <end position="636"/>
    </location>
</feature>
<keyword evidence="2" id="KW-0812">Transmembrane</keyword>
<dbReference type="Proteomes" id="UP001059380">
    <property type="component" value="Chromosome"/>
</dbReference>
<sequence>MRQSLLNPLRVCGRLCCALVVCAVFAGAAMQVSAQANQWVWMGGGSTYNPVQGEFGTQGVPSAAHVPDIRAGAISWTDRSGSFWLFGGGNYSTLGLANTHNNDLWKYDPATNQWTWMSGSNTNAPGVYGVQGVAAADNAPGSRESGAAWTDVDGNLWLYGGRGFDAQGFIGTLDDLWKFDVARGVWTWMGGDSHLADNSKRACSQPSYGTLGVPSTANTPGGRMRGGAWTGADGTFWLFGGGGCDGILNDLWKYEPTSGMWTWMGGSATANDTGRYGTLGAASSSNVPAARLNVASWTDKQGRFWLFGGDGVGADGLRGYLNDLWAYDPGKHEWTWMSGSSSVGTENCYHPGLMCARSGVYGKLGQFAAGNVPGGREGSMGAVDASGDLLLFGGRNNPSEAINKMNDLWAFNIGTRQWAWISGSNVFECVTKDAGGACQLGGQRGVYGTLGAGAAITMPGSRDSGLSWSDKDGNFWIFGGEAVDKSGVNAPLNDLWVYQQLAPTFTLASDSNALTISAGGHGTVALTITPKNGFAAAVTFSCAGLPAGTTCSFAPSSVTPAGSAVKTQLTITSSASAAASAQAANHGHVVRPLLPLVALGLVGFFWLGGRRRGRLWLQAVLLLGLLASVTACGSGATAKSSGPTPPPQPPPTQPTVATVTITAASGSLNQATTLTLTVTH</sequence>
<feature type="signal peptide" evidence="3">
    <location>
        <begin position="1"/>
        <end position="28"/>
    </location>
</feature>
<keyword evidence="5" id="KW-1185">Reference proteome</keyword>
<accession>A0A9J7BPX8</accession>
<evidence type="ECO:0000256" key="1">
    <source>
        <dbReference type="SAM" id="MobiDB-lite"/>
    </source>
</evidence>
<gene>
    <name evidence="4" type="ORF">MOP44_02595</name>
</gene>
<dbReference type="Gene3D" id="2.120.10.80">
    <property type="entry name" value="Kelch-type beta propeller"/>
    <property type="match status" value="2"/>
</dbReference>
<dbReference type="EMBL" id="CP093313">
    <property type="protein sequence ID" value="UWZ84835.1"/>
    <property type="molecule type" value="Genomic_DNA"/>
</dbReference>
<feature type="transmembrane region" description="Helical" evidence="2">
    <location>
        <begin position="589"/>
        <end position="608"/>
    </location>
</feature>
<feature type="region of interest" description="Disordered" evidence="1">
    <location>
        <begin position="636"/>
        <end position="655"/>
    </location>
</feature>
<feature type="compositionally biased region" description="Pro residues" evidence="1">
    <location>
        <begin position="643"/>
        <end position="653"/>
    </location>
</feature>
<keyword evidence="2" id="KW-0472">Membrane</keyword>
<dbReference type="InterPro" id="IPR015915">
    <property type="entry name" value="Kelch-typ_b-propeller"/>
</dbReference>
<evidence type="ECO:0000256" key="3">
    <source>
        <dbReference type="SAM" id="SignalP"/>
    </source>
</evidence>
<proteinExistence type="predicted"/>
<evidence type="ECO:0000313" key="4">
    <source>
        <dbReference type="EMBL" id="UWZ84835.1"/>
    </source>
</evidence>
<dbReference type="RefSeq" id="WP_260794341.1">
    <property type="nucleotide sequence ID" value="NZ_CP093313.1"/>
</dbReference>
<keyword evidence="3" id="KW-0732">Signal</keyword>
<protein>
    <submittedName>
        <fullName evidence="4">Kelch motif-containing protein</fullName>
    </submittedName>
</protein>
<evidence type="ECO:0000313" key="5">
    <source>
        <dbReference type="Proteomes" id="UP001059380"/>
    </source>
</evidence>
<evidence type="ECO:0000256" key="2">
    <source>
        <dbReference type="SAM" id="Phobius"/>
    </source>
</evidence>
<dbReference type="PANTHER" id="PTHR23244">
    <property type="entry name" value="KELCH REPEAT DOMAIN"/>
    <property type="match status" value="1"/>
</dbReference>
<dbReference type="AlphaFoldDB" id="A0A9J7BPX8"/>
<reference evidence="4" key="1">
    <citation type="submission" date="2021-04" db="EMBL/GenBank/DDBJ databases">
        <title>Phylogenetic analysis of Acidobacteriaceae.</title>
        <authorList>
            <person name="Qiu L."/>
            <person name="Zhang Q."/>
        </authorList>
    </citation>
    <scope>NUCLEOTIDE SEQUENCE</scope>
    <source>
        <strain evidence="4">DSM 25168</strain>
    </source>
</reference>
<dbReference type="KEGG" id="orp:MOP44_02595"/>
<feature type="chain" id="PRO_5039885851" evidence="3">
    <location>
        <begin position="29"/>
        <end position="680"/>
    </location>
</feature>